<protein>
    <submittedName>
        <fullName evidence="1 2">Uncharacterized protein</fullName>
    </submittedName>
</protein>
<proteinExistence type="predicted"/>
<keyword evidence="3" id="KW-1185">Reference proteome</keyword>
<dbReference type="AlphaFoldDB" id="R7TMQ5"/>
<dbReference type="Proteomes" id="UP000014760">
    <property type="component" value="Unassembled WGS sequence"/>
</dbReference>
<evidence type="ECO:0000313" key="2">
    <source>
        <dbReference type="EnsemblMetazoa" id="CapteP208376"/>
    </source>
</evidence>
<organism evidence="1">
    <name type="scientific">Capitella teleta</name>
    <name type="common">Polychaete worm</name>
    <dbReference type="NCBI Taxonomy" id="283909"/>
    <lineage>
        <taxon>Eukaryota</taxon>
        <taxon>Metazoa</taxon>
        <taxon>Spiralia</taxon>
        <taxon>Lophotrochozoa</taxon>
        <taxon>Annelida</taxon>
        <taxon>Polychaeta</taxon>
        <taxon>Sedentaria</taxon>
        <taxon>Scolecida</taxon>
        <taxon>Capitellidae</taxon>
        <taxon>Capitella</taxon>
    </lineage>
</organism>
<name>R7TMQ5_CAPTE</name>
<sequence>MAYKARQALVQVVRIMSNLRKVLKSKLSPQPKTLVNTEVDHDSSVTQVNEEEERCHDITEVIQGSWSHADEKAVYESQMTLLQEQLVAAMIEHQALGENST</sequence>
<dbReference type="EnsemblMetazoa" id="CapteT208376">
    <property type="protein sequence ID" value="CapteP208376"/>
    <property type="gene ID" value="CapteG208376"/>
</dbReference>
<reference evidence="3" key="1">
    <citation type="submission" date="2012-12" db="EMBL/GenBank/DDBJ databases">
        <authorList>
            <person name="Hellsten U."/>
            <person name="Grimwood J."/>
            <person name="Chapman J.A."/>
            <person name="Shapiro H."/>
            <person name="Aerts A."/>
            <person name="Otillar R.P."/>
            <person name="Terry A.Y."/>
            <person name="Boore J.L."/>
            <person name="Simakov O."/>
            <person name="Marletaz F."/>
            <person name="Cho S.-J."/>
            <person name="Edsinger-Gonzales E."/>
            <person name="Havlak P."/>
            <person name="Kuo D.-H."/>
            <person name="Larsson T."/>
            <person name="Lv J."/>
            <person name="Arendt D."/>
            <person name="Savage R."/>
            <person name="Osoegawa K."/>
            <person name="de Jong P."/>
            <person name="Lindberg D.R."/>
            <person name="Seaver E.C."/>
            <person name="Weisblat D.A."/>
            <person name="Putnam N.H."/>
            <person name="Grigoriev I.V."/>
            <person name="Rokhsar D.S."/>
        </authorList>
    </citation>
    <scope>NUCLEOTIDE SEQUENCE</scope>
    <source>
        <strain evidence="3">I ESC-2004</strain>
    </source>
</reference>
<accession>R7TMQ5</accession>
<gene>
    <name evidence="1" type="ORF">CAPTEDRAFT_208376</name>
</gene>
<evidence type="ECO:0000313" key="3">
    <source>
        <dbReference type="Proteomes" id="UP000014760"/>
    </source>
</evidence>
<reference evidence="2" key="3">
    <citation type="submission" date="2015-06" db="UniProtKB">
        <authorList>
            <consortium name="EnsemblMetazoa"/>
        </authorList>
    </citation>
    <scope>IDENTIFICATION</scope>
</reference>
<evidence type="ECO:0000313" key="1">
    <source>
        <dbReference type="EMBL" id="ELT94792.1"/>
    </source>
</evidence>
<dbReference type="EMBL" id="KB309310">
    <property type="protein sequence ID" value="ELT94792.1"/>
    <property type="molecule type" value="Genomic_DNA"/>
</dbReference>
<dbReference type="EMBL" id="AMQN01012122">
    <property type="status" value="NOT_ANNOTATED_CDS"/>
    <property type="molecule type" value="Genomic_DNA"/>
</dbReference>
<reference evidence="1 3" key="2">
    <citation type="journal article" date="2013" name="Nature">
        <title>Insights into bilaterian evolution from three spiralian genomes.</title>
        <authorList>
            <person name="Simakov O."/>
            <person name="Marletaz F."/>
            <person name="Cho S.J."/>
            <person name="Edsinger-Gonzales E."/>
            <person name="Havlak P."/>
            <person name="Hellsten U."/>
            <person name="Kuo D.H."/>
            <person name="Larsson T."/>
            <person name="Lv J."/>
            <person name="Arendt D."/>
            <person name="Savage R."/>
            <person name="Osoegawa K."/>
            <person name="de Jong P."/>
            <person name="Grimwood J."/>
            <person name="Chapman J.A."/>
            <person name="Shapiro H."/>
            <person name="Aerts A."/>
            <person name="Otillar R.P."/>
            <person name="Terry A.Y."/>
            <person name="Boore J.L."/>
            <person name="Grigoriev I.V."/>
            <person name="Lindberg D.R."/>
            <person name="Seaver E.C."/>
            <person name="Weisblat D.A."/>
            <person name="Putnam N.H."/>
            <person name="Rokhsar D.S."/>
        </authorList>
    </citation>
    <scope>NUCLEOTIDE SEQUENCE</scope>
    <source>
        <strain evidence="1 3">I ESC-2004</strain>
    </source>
</reference>
<dbReference type="HOGENOM" id="CLU_2294311_0_0_1"/>